<dbReference type="EMBL" id="JBBMEU010000049">
    <property type="protein sequence ID" value="MEQ2422750.1"/>
    <property type="molecule type" value="Genomic_DNA"/>
</dbReference>
<keyword evidence="1" id="KW-0732">Signal</keyword>
<dbReference type="InterPro" id="IPR046148">
    <property type="entry name" value="Septknot"/>
</dbReference>
<evidence type="ECO:0000259" key="2">
    <source>
        <dbReference type="Pfam" id="PF19647"/>
    </source>
</evidence>
<dbReference type="Pfam" id="PF19647">
    <property type="entry name" value="Septknot"/>
    <property type="match status" value="1"/>
</dbReference>
<reference evidence="3 4" key="1">
    <citation type="submission" date="2024-03" db="EMBL/GenBank/DDBJ databases">
        <title>Human intestinal bacterial collection.</title>
        <authorList>
            <person name="Pauvert C."/>
            <person name="Hitch T.C.A."/>
            <person name="Clavel T."/>
        </authorList>
    </citation>
    <scope>NUCLEOTIDE SEQUENCE [LARGE SCALE GENOMIC DNA]</scope>
    <source>
        <strain evidence="3 4">CLA-AA-H81</strain>
    </source>
</reference>
<protein>
    <recommendedName>
        <fullName evidence="2">7(1) septoil knot domain-containing protein</fullName>
    </recommendedName>
</protein>
<dbReference type="RefSeq" id="WP_020311271.1">
    <property type="nucleotide sequence ID" value="NZ_JBBMEU010000049.1"/>
</dbReference>
<dbReference type="Proteomes" id="UP001433088">
    <property type="component" value="Unassembled WGS sequence"/>
</dbReference>
<name>A0ABV1CX82_9FIRM</name>
<evidence type="ECO:0000313" key="4">
    <source>
        <dbReference type="Proteomes" id="UP001433088"/>
    </source>
</evidence>
<proteinExistence type="predicted"/>
<keyword evidence="4" id="KW-1185">Reference proteome</keyword>
<sequence length="109" mass="12242">MRKWIQLALLVLCFFCLSGAALAASAVTPDGYFNGIRLAGKVRVVDSFPDIRVQVVSAFPDLRVQTVDYFPDDIGQWQFVDYGEDFTVQFVDSFPDIRIQFVNSFPGVP</sequence>
<comment type="caution">
    <text evidence="3">The sequence shown here is derived from an EMBL/GenBank/DDBJ whole genome shotgun (WGS) entry which is preliminary data.</text>
</comment>
<feature type="chain" id="PRO_5045926740" description="7(1) septoil knot domain-containing protein" evidence="1">
    <location>
        <begin position="24"/>
        <end position="109"/>
    </location>
</feature>
<accession>A0ABV1CX82</accession>
<evidence type="ECO:0000313" key="3">
    <source>
        <dbReference type="EMBL" id="MEQ2422750.1"/>
    </source>
</evidence>
<organism evidence="3 4">
    <name type="scientific">Megasphaera intestinihominis</name>
    <dbReference type="NCBI Taxonomy" id="3133159"/>
    <lineage>
        <taxon>Bacteria</taxon>
        <taxon>Bacillati</taxon>
        <taxon>Bacillota</taxon>
        <taxon>Negativicutes</taxon>
        <taxon>Veillonellales</taxon>
        <taxon>Veillonellaceae</taxon>
        <taxon>Megasphaera</taxon>
    </lineage>
</organism>
<feature type="domain" description="7(1) septoil knot" evidence="2">
    <location>
        <begin position="35"/>
        <end position="108"/>
    </location>
</feature>
<feature type="signal peptide" evidence="1">
    <location>
        <begin position="1"/>
        <end position="23"/>
    </location>
</feature>
<evidence type="ECO:0000256" key="1">
    <source>
        <dbReference type="SAM" id="SignalP"/>
    </source>
</evidence>
<gene>
    <name evidence="3" type="ORF">WMO23_08435</name>
</gene>